<organism evidence="2 3">
    <name type="scientific">Carya illinoinensis</name>
    <name type="common">Pecan</name>
    <dbReference type="NCBI Taxonomy" id="32201"/>
    <lineage>
        <taxon>Eukaryota</taxon>
        <taxon>Viridiplantae</taxon>
        <taxon>Streptophyta</taxon>
        <taxon>Embryophyta</taxon>
        <taxon>Tracheophyta</taxon>
        <taxon>Spermatophyta</taxon>
        <taxon>Magnoliopsida</taxon>
        <taxon>eudicotyledons</taxon>
        <taxon>Gunneridae</taxon>
        <taxon>Pentapetalae</taxon>
        <taxon>rosids</taxon>
        <taxon>fabids</taxon>
        <taxon>Fagales</taxon>
        <taxon>Juglandaceae</taxon>
        <taxon>Carya</taxon>
    </lineage>
</organism>
<proteinExistence type="predicted"/>
<protein>
    <submittedName>
        <fullName evidence="2">Uncharacterized protein</fullName>
    </submittedName>
</protein>
<keyword evidence="3" id="KW-1185">Reference proteome</keyword>
<keyword evidence="1" id="KW-0472">Membrane</keyword>
<reference evidence="2" key="1">
    <citation type="submission" date="2020-12" db="EMBL/GenBank/DDBJ databases">
        <title>WGS assembly of Carya illinoinensis cv. Pawnee.</title>
        <authorList>
            <person name="Platts A."/>
            <person name="Shu S."/>
            <person name="Wright S."/>
            <person name="Barry K."/>
            <person name="Edger P."/>
            <person name="Pires J.C."/>
            <person name="Schmutz J."/>
        </authorList>
    </citation>
    <scope>NUCLEOTIDE SEQUENCE</scope>
    <source>
        <tissue evidence="2">Leaf</tissue>
    </source>
</reference>
<gene>
    <name evidence="2" type="ORF">CIPAW_01G066300</name>
</gene>
<dbReference type="Proteomes" id="UP000811609">
    <property type="component" value="Chromosome 1"/>
</dbReference>
<evidence type="ECO:0000256" key="1">
    <source>
        <dbReference type="SAM" id="Phobius"/>
    </source>
</evidence>
<evidence type="ECO:0000313" key="3">
    <source>
        <dbReference type="Proteomes" id="UP000811609"/>
    </source>
</evidence>
<keyword evidence="1" id="KW-1133">Transmembrane helix</keyword>
<keyword evidence="1" id="KW-0812">Transmembrane</keyword>
<feature type="transmembrane region" description="Helical" evidence="1">
    <location>
        <begin position="54"/>
        <end position="70"/>
    </location>
</feature>
<dbReference type="AlphaFoldDB" id="A0A8T1RM84"/>
<sequence length="79" mass="8751">MGRCPTPPSPQFTFSHLLSLSLSLLCYALAPIGISLISLCAICDTERWKCLARYLFFLGSITFGMGQHRLKGFLEALLL</sequence>
<dbReference type="EMBL" id="CM031809">
    <property type="protein sequence ID" value="KAG6666951.1"/>
    <property type="molecule type" value="Genomic_DNA"/>
</dbReference>
<accession>A0A8T1RM84</accession>
<feature type="transmembrane region" description="Helical" evidence="1">
    <location>
        <begin position="20"/>
        <end position="42"/>
    </location>
</feature>
<name>A0A8T1RM84_CARIL</name>
<evidence type="ECO:0000313" key="2">
    <source>
        <dbReference type="EMBL" id="KAG6666951.1"/>
    </source>
</evidence>
<comment type="caution">
    <text evidence="2">The sequence shown here is derived from an EMBL/GenBank/DDBJ whole genome shotgun (WGS) entry which is preliminary data.</text>
</comment>